<keyword evidence="2 4" id="KW-0863">Zinc-finger</keyword>
<evidence type="ECO:0000256" key="5">
    <source>
        <dbReference type="SAM" id="MobiDB-lite"/>
    </source>
</evidence>
<reference evidence="8" key="1">
    <citation type="submission" date="2024-04" db="EMBL/GenBank/DDBJ databases">
        <title>Salinicola lusitanus LLJ914,a marine bacterium isolated from the Okinawa Trough.</title>
        <authorList>
            <person name="Li J."/>
        </authorList>
    </citation>
    <scope>NUCLEOTIDE SEQUENCE [LARGE SCALE GENOMIC DNA]</scope>
</reference>
<feature type="compositionally biased region" description="Basic residues" evidence="5">
    <location>
        <begin position="61"/>
        <end position="70"/>
    </location>
</feature>
<name>A0AAW0P447_9GOBI</name>
<proteinExistence type="predicted"/>
<keyword evidence="3" id="KW-0862">Zinc</keyword>
<keyword evidence="1" id="KW-0479">Metal-binding</keyword>
<dbReference type="Proteomes" id="UP001460270">
    <property type="component" value="Unassembled WGS sequence"/>
</dbReference>
<keyword evidence="8" id="KW-1185">Reference proteome</keyword>
<dbReference type="GO" id="GO:0008270">
    <property type="term" value="F:zinc ion binding"/>
    <property type="evidence" value="ECO:0007669"/>
    <property type="project" value="UniProtKB-KW"/>
</dbReference>
<comment type="caution">
    <text evidence="7">The sequence shown here is derived from an EMBL/GenBank/DDBJ whole genome shotgun (WGS) entry which is preliminary data.</text>
</comment>
<dbReference type="GO" id="GO:0003677">
    <property type="term" value="F:DNA binding"/>
    <property type="evidence" value="ECO:0007669"/>
    <property type="project" value="InterPro"/>
</dbReference>
<sequence>MDLDQEDTSLGNEGRNAFIAWKFKNYFVLKQERERNITVQCKLCLPTTNLLAASRDSTSNLKKHLKRKHPSVLLQCPETSSDESTSSTPPPLKQATLGIQTVSQKD</sequence>
<dbReference type="PROSITE" id="PS50808">
    <property type="entry name" value="ZF_BED"/>
    <property type="match status" value="1"/>
</dbReference>
<evidence type="ECO:0000313" key="8">
    <source>
        <dbReference type="Proteomes" id="UP001460270"/>
    </source>
</evidence>
<accession>A0AAW0P447</accession>
<evidence type="ECO:0000313" key="7">
    <source>
        <dbReference type="EMBL" id="KAK7912416.1"/>
    </source>
</evidence>
<feature type="domain" description="BED-type" evidence="6">
    <location>
        <begin position="15"/>
        <end position="76"/>
    </location>
</feature>
<evidence type="ECO:0000256" key="1">
    <source>
        <dbReference type="ARBA" id="ARBA00022723"/>
    </source>
</evidence>
<dbReference type="SUPFAM" id="SSF57667">
    <property type="entry name" value="beta-beta-alpha zinc fingers"/>
    <property type="match status" value="1"/>
</dbReference>
<feature type="compositionally biased region" description="Low complexity" evidence="5">
    <location>
        <begin position="77"/>
        <end position="87"/>
    </location>
</feature>
<feature type="region of interest" description="Disordered" evidence="5">
    <location>
        <begin position="60"/>
        <end position="106"/>
    </location>
</feature>
<organism evidence="7 8">
    <name type="scientific">Mugilogobius chulae</name>
    <name type="common">yellowstripe goby</name>
    <dbReference type="NCBI Taxonomy" id="88201"/>
    <lineage>
        <taxon>Eukaryota</taxon>
        <taxon>Metazoa</taxon>
        <taxon>Chordata</taxon>
        <taxon>Craniata</taxon>
        <taxon>Vertebrata</taxon>
        <taxon>Euteleostomi</taxon>
        <taxon>Actinopterygii</taxon>
        <taxon>Neopterygii</taxon>
        <taxon>Teleostei</taxon>
        <taxon>Neoteleostei</taxon>
        <taxon>Acanthomorphata</taxon>
        <taxon>Gobiaria</taxon>
        <taxon>Gobiiformes</taxon>
        <taxon>Gobioidei</taxon>
        <taxon>Gobiidae</taxon>
        <taxon>Gobionellinae</taxon>
        <taxon>Mugilogobius</taxon>
    </lineage>
</organism>
<dbReference type="InterPro" id="IPR003656">
    <property type="entry name" value="Znf_BED"/>
</dbReference>
<dbReference type="AlphaFoldDB" id="A0AAW0P447"/>
<evidence type="ECO:0000256" key="4">
    <source>
        <dbReference type="PROSITE-ProRule" id="PRU00027"/>
    </source>
</evidence>
<protein>
    <recommendedName>
        <fullName evidence="6">BED-type domain-containing protein</fullName>
    </recommendedName>
</protein>
<evidence type="ECO:0000259" key="6">
    <source>
        <dbReference type="PROSITE" id="PS50808"/>
    </source>
</evidence>
<dbReference type="InterPro" id="IPR036236">
    <property type="entry name" value="Znf_C2H2_sf"/>
</dbReference>
<evidence type="ECO:0000256" key="3">
    <source>
        <dbReference type="ARBA" id="ARBA00022833"/>
    </source>
</evidence>
<gene>
    <name evidence="7" type="ORF">WMY93_012627</name>
</gene>
<evidence type="ECO:0000256" key="2">
    <source>
        <dbReference type="ARBA" id="ARBA00022771"/>
    </source>
</evidence>
<feature type="compositionally biased region" description="Polar residues" evidence="5">
    <location>
        <begin position="97"/>
        <end position="106"/>
    </location>
</feature>
<dbReference type="EMBL" id="JBBPFD010000009">
    <property type="protein sequence ID" value="KAK7912416.1"/>
    <property type="molecule type" value="Genomic_DNA"/>
</dbReference>
<dbReference type="Pfam" id="PF02892">
    <property type="entry name" value="zf-BED"/>
    <property type="match status" value="1"/>
</dbReference>